<protein>
    <recommendedName>
        <fullName evidence="9">Mur ligase central domain-containing protein</fullName>
    </recommendedName>
</protein>
<dbReference type="InterPro" id="IPR051046">
    <property type="entry name" value="MurCDEF_CellWall_CoF430Synth"/>
</dbReference>
<dbReference type="Gene3D" id="3.90.190.20">
    <property type="entry name" value="Mur ligase, C-terminal domain"/>
    <property type="match status" value="1"/>
</dbReference>
<keyword evidence="1" id="KW-0436">Ligase</keyword>
<accession>A0A2M7DA60</accession>
<feature type="transmembrane region" description="Helical" evidence="4">
    <location>
        <begin position="62"/>
        <end position="79"/>
    </location>
</feature>
<dbReference type="GO" id="GO:0005524">
    <property type="term" value="F:ATP binding"/>
    <property type="evidence" value="ECO:0007669"/>
    <property type="project" value="UniProtKB-KW"/>
</dbReference>
<comment type="caution">
    <text evidence="7">The sequence shown here is derived from an EMBL/GenBank/DDBJ whole genome shotgun (WGS) entry which is preliminary data.</text>
</comment>
<dbReference type="InterPro" id="IPR013221">
    <property type="entry name" value="Mur_ligase_cen"/>
</dbReference>
<evidence type="ECO:0000313" key="7">
    <source>
        <dbReference type="EMBL" id="PIV45323.1"/>
    </source>
</evidence>
<feature type="domain" description="Mur ligase central" evidence="6">
    <location>
        <begin position="130"/>
        <end position="272"/>
    </location>
</feature>
<dbReference type="EMBL" id="PETZ01000010">
    <property type="protein sequence ID" value="PIV45323.1"/>
    <property type="molecule type" value="Genomic_DNA"/>
</dbReference>
<gene>
    <name evidence="7" type="ORF">COS25_00470</name>
</gene>
<dbReference type="SUPFAM" id="SSF53623">
    <property type="entry name" value="MurD-like peptide ligases, catalytic domain"/>
    <property type="match status" value="1"/>
</dbReference>
<dbReference type="InterPro" id="IPR036565">
    <property type="entry name" value="Mur-like_cat_sf"/>
</dbReference>
<evidence type="ECO:0000259" key="6">
    <source>
        <dbReference type="Pfam" id="PF08245"/>
    </source>
</evidence>
<evidence type="ECO:0000313" key="8">
    <source>
        <dbReference type="Proteomes" id="UP000230864"/>
    </source>
</evidence>
<proteinExistence type="predicted"/>
<feature type="domain" description="Mur ligase C-terminal" evidence="5">
    <location>
        <begin position="310"/>
        <end position="424"/>
    </location>
</feature>
<feature type="transmembrane region" description="Helical" evidence="4">
    <location>
        <begin position="6"/>
        <end position="24"/>
    </location>
</feature>
<dbReference type="InterPro" id="IPR036615">
    <property type="entry name" value="Mur_ligase_C_dom_sf"/>
</dbReference>
<evidence type="ECO:0000256" key="4">
    <source>
        <dbReference type="SAM" id="Phobius"/>
    </source>
</evidence>
<dbReference type="Pfam" id="PF08245">
    <property type="entry name" value="Mur_ligase_M"/>
    <property type="match status" value="1"/>
</dbReference>
<evidence type="ECO:0008006" key="9">
    <source>
        <dbReference type="Google" id="ProtNLM"/>
    </source>
</evidence>
<keyword evidence="4" id="KW-1133">Transmembrane helix</keyword>
<feature type="transmembrane region" description="Helical" evidence="4">
    <location>
        <begin position="85"/>
        <end position="107"/>
    </location>
</feature>
<name>A0A2M7DA60_9BACT</name>
<evidence type="ECO:0000256" key="1">
    <source>
        <dbReference type="ARBA" id="ARBA00022598"/>
    </source>
</evidence>
<dbReference type="InterPro" id="IPR004101">
    <property type="entry name" value="Mur_ligase_C"/>
</dbReference>
<evidence type="ECO:0000256" key="2">
    <source>
        <dbReference type="ARBA" id="ARBA00022741"/>
    </source>
</evidence>
<dbReference type="SUPFAM" id="SSF53244">
    <property type="entry name" value="MurD-like peptide ligases, peptide-binding domain"/>
    <property type="match status" value="1"/>
</dbReference>
<dbReference type="Gene3D" id="3.40.1190.10">
    <property type="entry name" value="Mur-like, catalytic domain"/>
    <property type="match status" value="1"/>
</dbReference>
<reference evidence="8" key="1">
    <citation type="submission" date="2017-09" db="EMBL/GenBank/DDBJ databases">
        <title>Depth-based differentiation of microbial function through sediment-hosted aquifers and enrichment of novel symbionts in the deep terrestrial subsurface.</title>
        <authorList>
            <person name="Probst A.J."/>
            <person name="Ladd B."/>
            <person name="Jarett J.K."/>
            <person name="Geller-Mcgrath D.E."/>
            <person name="Sieber C.M.K."/>
            <person name="Emerson J.B."/>
            <person name="Anantharaman K."/>
            <person name="Thomas B.C."/>
            <person name="Malmstrom R."/>
            <person name="Stieglmeier M."/>
            <person name="Klingl A."/>
            <person name="Woyke T."/>
            <person name="Ryan C.M."/>
            <person name="Banfield J.F."/>
        </authorList>
    </citation>
    <scope>NUCLEOTIDE SEQUENCE [LARGE SCALE GENOMIC DNA]</scope>
</reference>
<organism evidence="7 8">
    <name type="scientific">Candidatus Nealsonbacteria bacterium CG02_land_8_20_14_3_00_37_10</name>
    <dbReference type="NCBI Taxonomy" id="1974699"/>
    <lineage>
        <taxon>Bacteria</taxon>
        <taxon>Candidatus Nealsoniibacteriota</taxon>
    </lineage>
</organism>
<dbReference type="AlphaFoldDB" id="A0A2M7DA60"/>
<dbReference type="Proteomes" id="UP000230864">
    <property type="component" value="Unassembled WGS sequence"/>
</dbReference>
<evidence type="ECO:0000256" key="3">
    <source>
        <dbReference type="ARBA" id="ARBA00022840"/>
    </source>
</evidence>
<keyword evidence="2" id="KW-0547">Nucleotide-binding</keyword>
<sequence>MAIFFNILEFLIFTKLFLFWLWLWQLKEYHTGRFLAHFETQKIKKFLSSFWRLKYPKFTKKIISIFLSGTLLAILWLFSFSGIGLIILAPLFSSLLVLLFQIPTVFWRKIIINKARKKREQFKDLLVIGITGSYGKTSTKEFLATILSEKFKVLKTKEHQNSEIGISQCILNDLKEEHEIFIAEMGAYNRGGIKLLCDIAKPKIGVVTGVNEQHLATFGKMENLLSAEGGGELIESLPEDGVAFFNAENKHCLELYKRTKIKKFLYGENATFAGGENILGAMAAAKELGMTDEEISRGVEKIENKFPGIQIKKGIEGINVIDATYSANPDGVIAHLEYLKNFTGRKIIVMPCLIELGSASKEVHKKIGKKIAEVCDLAIITTRDRFKEIKDGSASSPQGGAEVLFVENPQEIFEKIKSFLEGDLSSEASAKEDVILLESRVPDQLIRQLAF</sequence>
<dbReference type="PANTHER" id="PTHR43024:SF1">
    <property type="entry name" value="UDP-N-ACETYLMURAMOYL-TRIPEPTIDE--D-ALANYL-D-ALANINE LIGASE"/>
    <property type="match status" value="1"/>
</dbReference>
<dbReference type="PANTHER" id="PTHR43024">
    <property type="entry name" value="UDP-N-ACETYLMURAMOYL-TRIPEPTIDE--D-ALANYL-D-ALANINE LIGASE"/>
    <property type="match status" value="1"/>
</dbReference>
<dbReference type="Pfam" id="PF02875">
    <property type="entry name" value="Mur_ligase_C"/>
    <property type="match status" value="1"/>
</dbReference>
<dbReference type="GO" id="GO:0016881">
    <property type="term" value="F:acid-amino acid ligase activity"/>
    <property type="evidence" value="ECO:0007669"/>
    <property type="project" value="InterPro"/>
</dbReference>
<keyword evidence="3" id="KW-0067">ATP-binding</keyword>
<keyword evidence="4" id="KW-0812">Transmembrane</keyword>
<evidence type="ECO:0000259" key="5">
    <source>
        <dbReference type="Pfam" id="PF02875"/>
    </source>
</evidence>
<keyword evidence="4" id="KW-0472">Membrane</keyword>